<dbReference type="EMBL" id="GFDF01011607">
    <property type="protein sequence ID" value="JAV02477.1"/>
    <property type="molecule type" value="Transcribed_RNA"/>
</dbReference>
<sequence length="73" mass="8621">MVKSRVCVNFTLIFSVGFMQKVPFPLQEKEKNIKSHERHECEEEILLALEFSCLSTTKKFKYIKKMSSQVFCK</sequence>
<evidence type="ECO:0000313" key="1">
    <source>
        <dbReference type="EMBL" id="JAV02477.1"/>
    </source>
</evidence>
<name>A0A1L8D7Y9_9DIPT</name>
<dbReference type="AlphaFoldDB" id="A0A1L8D7Y9"/>
<reference evidence="1" key="1">
    <citation type="submission" date="2016-12" db="EMBL/GenBank/DDBJ databases">
        <title>An insight into the sialome and mialome of the sand fly, Nyssomyia neivai.</title>
        <authorList>
            <person name="Sebastian V."/>
            <person name="Goulart T.M."/>
            <person name="Oliveira W."/>
            <person name="Calvo E."/>
            <person name="Oliveira L.F."/>
            <person name="Pinto M.C."/>
            <person name="Rosselino A.M."/>
            <person name="Ribeiro J.M."/>
        </authorList>
    </citation>
    <scope>NUCLEOTIDE SEQUENCE</scope>
</reference>
<organism evidence="1">
    <name type="scientific">Nyssomyia neivai</name>
    <dbReference type="NCBI Taxonomy" id="330878"/>
    <lineage>
        <taxon>Eukaryota</taxon>
        <taxon>Metazoa</taxon>
        <taxon>Ecdysozoa</taxon>
        <taxon>Arthropoda</taxon>
        <taxon>Hexapoda</taxon>
        <taxon>Insecta</taxon>
        <taxon>Pterygota</taxon>
        <taxon>Neoptera</taxon>
        <taxon>Endopterygota</taxon>
        <taxon>Diptera</taxon>
        <taxon>Nematocera</taxon>
        <taxon>Psychodoidea</taxon>
        <taxon>Psychodidae</taxon>
        <taxon>Nyssomyia</taxon>
    </lineage>
</organism>
<proteinExistence type="predicted"/>
<accession>A0A1L8D7Y9</accession>
<protein>
    <submittedName>
        <fullName evidence="1">Uncharacterized protein</fullName>
    </submittedName>
</protein>